<evidence type="ECO:0000256" key="3">
    <source>
        <dbReference type="ARBA" id="ARBA00022443"/>
    </source>
</evidence>
<evidence type="ECO:0000256" key="2">
    <source>
        <dbReference type="ARBA" id="ARBA00011903"/>
    </source>
</evidence>
<dbReference type="InterPro" id="IPR011009">
    <property type="entry name" value="Kinase-like_dom_sf"/>
</dbReference>
<comment type="catalytic activity">
    <reaction evidence="10">
        <text>L-threonyl-[protein] + ATP = O-phospho-L-threonyl-[protein] + ADP + H(+)</text>
        <dbReference type="Rhea" id="RHEA:46608"/>
        <dbReference type="Rhea" id="RHEA-COMP:11060"/>
        <dbReference type="Rhea" id="RHEA-COMP:11605"/>
        <dbReference type="ChEBI" id="CHEBI:15378"/>
        <dbReference type="ChEBI" id="CHEBI:30013"/>
        <dbReference type="ChEBI" id="CHEBI:30616"/>
        <dbReference type="ChEBI" id="CHEBI:61977"/>
        <dbReference type="ChEBI" id="CHEBI:456216"/>
        <dbReference type="EC" id="2.7.11.1"/>
    </reaction>
</comment>
<keyword evidence="4" id="KW-0963">Cytoplasm</keyword>
<feature type="region of interest" description="Disordered" evidence="12">
    <location>
        <begin position="556"/>
        <end position="576"/>
    </location>
</feature>
<feature type="region of interest" description="Disordered" evidence="12">
    <location>
        <begin position="861"/>
        <end position="884"/>
    </location>
</feature>
<accession>A0AAN8F611</accession>
<dbReference type="InterPro" id="IPR037085">
    <property type="entry name" value="Cdc42-bd-like_dom_sf"/>
</dbReference>
<keyword evidence="7" id="KW-0418">Kinase</keyword>
<dbReference type="Gene3D" id="3.30.200.20">
    <property type="entry name" value="Phosphorylase Kinase, domain 1"/>
    <property type="match status" value="1"/>
</dbReference>
<evidence type="ECO:0000256" key="12">
    <source>
        <dbReference type="SAM" id="MobiDB-lite"/>
    </source>
</evidence>
<dbReference type="Pfam" id="PF07714">
    <property type="entry name" value="PK_Tyr_Ser-Thr"/>
    <property type="match status" value="1"/>
</dbReference>
<evidence type="ECO:0000313" key="14">
    <source>
        <dbReference type="EMBL" id="KAK5973956.1"/>
    </source>
</evidence>
<dbReference type="InterPro" id="IPR017441">
    <property type="entry name" value="Protein_kinase_ATP_BS"/>
</dbReference>
<evidence type="ECO:0000259" key="13">
    <source>
        <dbReference type="PROSITE" id="PS50011"/>
    </source>
</evidence>
<dbReference type="Pfam" id="PF22931">
    <property type="entry name" value="SAM_TNK"/>
    <property type="match status" value="1"/>
</dbReference>
<evidence type="ECO:0000256" key="10">
    <source>
        <dbReference type="ARBA" id="ARBA00047899"/>
    </source>
</evidence>
<dbReference type="EC" id="2.7.10.2" evidence="2"/>
<dbReference type="PANTHER" id="PTHR24418">
    <property type="entry name" value="TYROSINE-PROTEIN KINASE"/>
    <property type="match status" value="1"/>
</dbReference>
<keyword evidence="15" id="KW-1185">Reference proteome</keyword>
<dbReference type="AlphaFoldDB" id="A0AAN8F611"/>
<dbReference type="Proteomes" id="UP001331761">
    <property type="component" value="Unassembled WGS sequence"/>
</dbReference>
<dbReference type="GO" id="GO:0004674">
    <property type="term" value="F:protein serine/threonine kinase activity"/>
    <property type="evidence" value="ECO:0007669"/>
    <property type="project" value="UniProtKB-EC"/>
</dbReference>
<evidence type="ECO:0000313" key="15">
    <source>
        <dbReference type="Proteomes" id="UP001331761"/>
    </source>
</evidence>
<dbReference type="GO" id="GO:0005737">
    <property type="term" value="C:cytoplasm"/>
    <property type="evidence" value="ECO:0007669"/>
    <property type="project" value="UniProtKB-SubCell"/>
</dbReference>
<dbReference type="InterPro" id="IPR050198">
    <property type="entry name" value="Non-receptor_tyrosine_kinases"/>
</dbReference>
<dbReference type="Gene3D" id="1.10.510.10">
    <property type="entry name" value="Transferase(Phosphotransferase) domain 1"/>
    <property type="match status" value="1"/>
</dbReference>
<dbReference type="Gene3D" id="4.10.680.10">
    <property type="entry name" value="Cdc42-like binding domain"/>
    <property type="match status" value="1"/>
</dbReference>
<reference evidence="14 15" key="1">
    <citation type="submission" date="2019-10" db="EMBL/GenBank/DDBJ databases">
        <title>Assembly and Annotation for the nematode Trichostrongylus colubriformis.</title>
        <authorList>
            <person name="Martin J."/>
        </authorList>
    </citation>
    <scope>NUCLEOTIDE SEQUENCE [LARGE SCALE GENOMIC DNA]</scope>
    <source>
        <strain evidence="14">G859</strain>
        <tissue evidence="14">Whole worm</tissue>
    </source>
</reference>
<evidence type="ECO:0000256" key="1">
    <source>
        <dbReference type="ARBA" id="ARBA00004496"/>
    </source>
</evidence>
<feature type="region of interest" description="Disordered" evidence="12">
    <location>
        <begin position="669"/>
        <end position="774"/>
    </location>
</feature>
<dbReference type="SMART" id="SM00219">
    <property type="entry name" value="TyrKc"/>
    <property type="match status" value="1"/>
</dbReference>
<dbReference type="PROSITE" id="PS50011">
    <property type="entry name" value="PROTEIN_KINASE_DOM"/>
    <property type="match status" value="1"/>
</dbReference>
<feature type="compositionally biased region" description="Polar residues" evidence="12">
    <location>
        <begin position="567"/>
        <end position="576"/>
    </location>
</feature>
<dbReference type="InterPro" id="IPR020635">
    <property type="entry name" value="Tyr_kinase_cat_dom"/>
</dbReference>
<comment type="caution">
    <text evidence="14">The sequence shown here is derived from an EMBL/GenBank/DDBJ whole genome shotgun (WGS) entry which is preliminary data.</text>
</comment>
<dbReference type="InterPro" id="IPR000719">
    <property type="entry name" value="Prot_kinase_dom"/>
</dbReference>
<protein>
    <recommendedName>
        <fullName evidence="2">non-specific protein-tyrosine kinase</fullName>
        <ecNumber evidence="2">2.7.10.2</ecNumber>
    </recommendedName>
</protein>
<feature type="compositionally biased region" description="Low complexity" evidence="12">
    <location>
        <begin position="672"/>
        <end position="683"/>
    </location>
</feature>
<name>A0AAN8F611_TRICO</name>
<feature type="compositionally biased region" description="Low complexity" evidence="12">
    <location>
        <begin position="753"/>
        <end position="765"/>
    </location>
</feature>
<feature type="compositionally biased region" description="Polar residues" evidence="12">
    <location>
        <begin position="722"/>
        <end position="736"/>
    </location>
</feature>
<evidence type="ECO:0000256" key="9">
    <source>
        <dbReference type="ARBA" id="ARBA00023137"/>
    </source>
</evidence>
<organism evidence="14 15">
    <name type="scientific">Trichostrongylus colubriformis</name>
    <name type="common">Black scour worm</name>
    <dbReference type="NCBI Taxonomy" id="6319"/>
    <lineage>
        <taxon>Eukaryota</taxon>
        <taxon>Metazoa</taxon>
        <taxon>Ecdysozoa</taxon>
        <taxon>Nematoda</taxon>
        <taxon>Chromadorea</taxon>
        <taxon>Rhabditida</taxon>
        <taxon>Rhabditina</taxon>
        <taxon>Rhabditomorpha</taxon>
        <taxon>Strongyloidea</taxon>
        <taxon>Trichostrongylidae</taxon>
        <taxon>Trichostrongylus</taxon>
    </lineage>
</organism>
<dbReference type="InterPro" id="IPR001245">
    <property type="entry name" value="Ser-Thr/Tyr_kinase_cat_dom"/>
</dbReference>
<feature type="domain" description="Protein kinase" evidence="13">
    <location>
        <begin position="119"/>
        <end position="376"/>
    </location>
</feature>
<keyword evidence="6 11" id="KW-0547">Nucleotide-binding</keyword>
<dbReference type="GO" id="GO:0005524">
    <property type="term" value="F:ATP binding"/>
    <property type="evidence" value="ECO:0007669"/>
    <property type="project" value="UniProtKB-UniRule"/>
</dbReference>
<keyword evidence="9" id="KW-0829">Tyrosine-protein kinase</keyword>
<keyword evidence="3" id="KW-0728">SH3 domain</keyword>
<dbReference type="PROSITE" id="PS00109">
    <property type="entry name" value="PROTEIN_KINASE_TYR"/>
    <property type="match status" value="1"/>
</dbReference>
<dbReference type="PRINTS" id="PR00109">
    <property type="entry name" value="TYRKINASE"/>
</dbReference>
<comment type="subcellular location">
    <subcellularLocation>
        <location evidence="1">Cytoplasm</location>
    </subcellularLocation>
</comment>
<dbReference type="GO" id="GO:0004715">
    <property type="term" value="F:non-membrane spanning protein tyrosine kinase activity"/>
    <property type="evidence" value="ECO:0007669"/>
    <property type="project" value="UniProtKB-EC"/>
</dbReference>
<evidence type="ECO:0000256" key="7">
    <source>
        <dbReference type="ARBA" id="ARBA00022777"/>
    </source>
</evidence>
<proteinExistence type="predicted"/>
<dbReference type="Pfam" id="PF09027">
    <property type="entry name" value="GTPase_binding"/>
    <property type="match status" value="1"/>
</dbReference>
<dbReference type="PROSITE" id="PS00107">
    <property type="entry name" value="PROTEIN_KINASE_ATP"/>
    <property type="match status" value="1"/>
</dbReference>
<gene>
    <name evidence="14" type="ORF">GCK32_008056</name>
</gene>
<evidence type="ECO:0000256" key="6">
    <source>
        <dbReference type="ARBA" id="ARBA00022741"/>
    </source>
</evidence>
<evidence type="ECO:0000256" key="4">
    <source>
        <dbReference type="ARBA" id="ARBA00022490"/>
    </source>
</evidence>
<dbReference type="EMBL" id="WIXE01014860">
    <property type="protein sequence ID" value="KAK5973956.1"/>
    <property type="molecule type" value="Genomic_DNA"/>
</dbReference>
<keyword evidence="8 11" id="KW-0067">ATP-binding</keyword>
<keyword evidence="5" id="KW-0808">Transferase</keyword>
<dbReference type="InterPro" id="IPR055175">
    <property type="entry name" value="ACK/TNK-like_SAM"/>
</dbReference>
<sequence length="1056" mass="116785">MVRVRSRTYQMSGPALGASIEADLLEVWRLAQVEKFQQSFIFTLHIRRLDHIAHVKDKEFQAVGLSPAQIRSLRNAASEIQKKVARRNTDPESIYIRSDNAVDQCDLEPNKAVIPKSQIKLMESVGEGTFSIVKRGIWYNPNGSKVDVAVKILRDVSPSIVEDLQAEASHLLKLQHPNLIRLFGVVQQPAMLVFELCEGGELLSRIRDTSKPTLLVTTLLDYCLQVVKALTFLESKHFVHRDVAARNILLSKDEKVVKLCDFGLMRGLKENERTYVMHTQNRVPFSWCPPEALRHRKFSHASDVWAFGVTAWEIFTFGEDPWIGCRAIDVLKRLDAGERLEKPKFCSQQIYDLIILCWNINPDLRPKFSLLKTLLLGAEFNIAEVRDATQSKQGENMLQMALGDKIIVIDNSGFLWFGQNERTRQFGKFLRSSVFVHGKSVVNQPQREASSYAGKSSISLPIRGSFIHAAHGDVFSGESWGTPDKIDDIYLRNPVRGDPLNLAEGVPVLVPSVVSISTPASRVNYRPSPSAVPRDPSKIDWVEDFDAAAFDESFSSSKPEVFRSRQPGFQQQQNGDVISLKRQRTADKKPEHKTQPSVISVADIVKRLTNDNETLKRDTVVMPPPTQQILQFSHTGLTLSENSPVEILSNRSNSIRFPPPPPVNVVRELEKPSSSSVPTPVVSLGKRTTLNANGTADPLPQPRPLHTLESRPSFNRVVDEQPCSSSSVTDGRNRSANFAPASTEARQVTQRESSLQKGSKASSSAFTELNNREVPTNLSMDSKRRSRVETEITNALPPPSDLFFARAPQGQSQQVLNRPSSAGTMHRNSSPNNSVCNGAASSSATELLFDSVLTPVRLPITSRPLPSSTVSTTSTSAPVSQPAPANVSLNSIRPQPTMQTQLPLFSLTNSAPVSLNSPLFGMVPPNYSQHYSQRAGGILPPRLGPCTPVTISEDVDLLQAFDPLAGGSRSSQNAPGMQPVSDTGISRAEQMEILYADAPFADRSRCDQMVAKCRGDIAVALKELKIEHLSLKKQPTRGLPTTGRPLRMLCRRIVFL</sequence>
<evidence type="ECO:0000256" key="11">
    <source>
        <dbReference type="PROSITE-ProRule" id="PRU10141"/>
    </source>
</evidence>
<evidence type="ECO:0000256" key="8">
    <source>
        <dbReference type="ARBA" id="ARBA00022840"/>
    </source>
</evidence>
<feature type="region of interest" description="Disordered" evidence="12">
    <location>
        <begin position="815"/>
        <end position="838"/>
    </location>
</feature>
<dbReference type="InterPro" id="IPR008266">
    <property type="entry name" value="Tyr_kinase_AS"/>
</dbReference>
<evidence type="ECO:0000256" key="5">
    <source>
        <dbReference type="ARBA" id="ARBA00022679"/>
    </source>
</evidence>
<dbReference type="SUPFAM" id="SSF56112">
    <property type="entry name" value="Protein kinase-like (PK-like)"/>
    <property type="match status" value="1"/>
</dbReference>
<dbReference type="FunFam" id="1.10.510.10:FF:000521">
    <property type="entry name" value="Tyrosine-protein kinase pr2"/>
    <property type="match status" value="1"/>
</dbReference>
<dbReference type="InterPro" id="IPR015116">
    <property type="entry name" value="Cdc42-bd-like"/>
</dbReference>
<feature type="binding site" evidence="11">
    <location>
        <position position="151"/>
    </location>
    <ligand>
        <name>ATP</name>
        <dbReference type="ChEBI" id="CHEBI:30616"/>
    </ligand>
</feature>